<evidence type="ECO:0000313" key="2">
    <source>
        <dbReference type="EMBL" id="MEC5425684.1"/>
    </source>
</evidence>
<dbReference type="PANTHER" id="PTHR38441:SF1">
    <property type="entry name" value="MEMBRANE PROTEIN"/>
    <property type="match status" value="1"/>
</dbReference>
<feature type="transmembrane region" description="Helical" evidence="1">
    <location>
        <begin position="57"/>
        <end position="80"/>
    </location>
</feature>
<keyword evidence="1" id="KW-0472">Membrane</keyword>
<dbReference type="InterPro" id="IPR007436">
    <property type="entry name" value="DUF485"/>
</dbReference>
<sequence length="102" mass="12234">MEKFSQIEKSEEFQELKRSKRRFIWPVTIIFFLYYLSFPLMAGYAKPLMSSFVFANFTFGYLFGLSFYIVAWTLAFIYVIKARGYDKKIEVIKEKYLEKEGT</sequence>
<keyword evidence="1" id="KW-1133">Transmembrane helix</keyword>
<evidence type="ECO:0000256" key="1">
    <source>
        <dbReference type="SAM" id="Phobius"/>
    </source>
</evidence>
<comment type="caution">
    <text evidence="2">The sequence shown here is derived from an EMBL/GenBank/DDBJ whole genome shotgun (WGS) entry which is preliminary data.</text>
</comment>
<dbReference type="PANTHER" id="PTHR38441">
    <property type="entry name" value="INTEGRAL MEMBRANE PROTEIN-RELATED"/>
    <property type="match status" value="1"/>
</dbReference>
<reference evidence="2 3" key="1">
    <citation type="journal article" date="2024" name="Int. J. Syst. Evol. Microbiol.">
        <title>Virgibacillus tibetensis sp. nov., isolated from salt lake on the Tibetan Plateau of China.</title>
        <authorList>
            <person name="Phurbu D."/>
            <person name="Liu Z.-X."/>
            <person name="Wang R."/>
            <person name="Zheng Y.-Y."/>
            <person name="Liu H.-C."/>
            <person name="Zhou Y.-G."/>
            <person name="Yu Y.-J."/>
            <person name="Li A.-H."/>
        </authorList>
    </citation>
    <scope>NUCLEOTIDE SEQUENCE [LARGE SCALE GENOMIC DNA]</scope>
    <source>
        <strain evidence="2 3">C22-A2</strain>
    </source>
</reference>
<keyword evidence="1" id="KW-0812">Transmembrane</keyword>
<gene>
    <name evidence="2" type="ORF">QGM71_19630</name>
</gene>
<dbReference type="Pfam" id="PF04341">
    <property type="entry name" value="DUF485"/>
    <property type="match status" value="1"/>
</dbReference>
<organism evidence="2 3">
    <name type="scientific">Virgibacillus tibetensis</name>
    <dbReference type="NCBI Taxonomy" id="3042313"/>
    <lineage>
        <taxon>Bacteria</taxon>
        <taxon>Bacillati</taxon>
        <taxon>Bacillota</taxon>
        <taxon>Bacilli</taxon>
        <taxon>Bacillales</taxon>
        <taxon>Bacillaceae</taxon>
        <taxon>Virgibacillus</taxon>
    </lineage>
</organism>
<dbReference type="RefSeq" id="WP_327609220.1">
    <property type="nucleotide sequence ID" value="NZ_JARZFX010000018.1"/>
</dbReference>
<accession>A0ABU6KK54</accession>
<feature type="transmembrane region" description="Helical" evidence="1">
    <location>
        <begin position="23"/>
        <end position="45"/>
    </location>
</feature>
<proteinExistence type="predicted"/>
<dbReference type="Proteomes" id="UP001335737">
    <property type="component" value="Unassembled WGS sequence"/>
</dbReference>
<keyword evidence="3" id="KW-1185">Reference proteome</keyword>
<dbReference type="EMBL" id="JARZFX010000018">
    <property type="protein sequence ID" value="MEC5425684.1"/>
    <property type="molecule type" value="Genomic_DNA"/>
</dbReference>
<evidence type="ECO:0000313" key="3">
    <source>
        <dbReference type="Proteomes" id="UP001335737"/>
    </source>
</evidence>
<name>A0ABU6KK54_9BACI</name>
<protein>
    <submittedName>
        <fullName evidence="2">DUF485 domain-containing protein</fullName>
    </submittedName>
</protein>